<sequence>MKAIEQRLPQDFDKSFVVFRETGVFFPCPWHYHPEYELVLVTKSTGRRMVGDHIGYFEEEDLVFMGPMLPHVWVNDPEYINGTSDAKADAVVIHFSEHFLGESFMGIPEMEPFQKFLKPANQGIVIKGDTRNRINALMKAMLSMNGLQRLSALFTIFDLLANTTEYELLASPGFVQANHFNVSDRFSKVTEYIMRNFDRDITLPEIAGLANMALTTFCNFFKEHYRVTFVEYLTNVRIGYACKLISEKDQSIAEVAYECGFNNLANFNRQFKKLKKMTPREYKQTLNA</sequence>
<evidence type="ECO:0000256" key="3">
    <source>
        <dbReference type="ARBA" id="ARBA00023163"/>
    </source>
</evidence>
<dbReference type="InterPro" id="IPR018060">
    <property type="entry name" value="HTH_AraC"/>
</dbReference>
<dbReference type="SMART" id="SM00342">
    <property type="entry name" value="HTH_ARAC"/>
    <property type="match status" value="1"/>
</dbReference>
<organism evidence="5 6">
    <name type="scientific">Chitinophaga defluvii</name>
    <dbReference type="NCBI Taxonomy" id="3163343"/>
    <lineage>
        <taxon>Bacteria</taxon>
        <taxon>Pseudomonadati</taxon>
        <taxon>Bacteroidota</taxon>
        <taxon>Chitinophagia</taxon>
        <taxon>Chitinophagales</taxon>
        <taxon>Chitinophagaceae</taxon>
        <taxon>Chitinophaga</taxon>
    </lineage>
</organism>
<dbReference type="InterPro" id="IPR018062">
    <property type="entry name" value="HTH_AraC-typ_CS"/>
</dbReference>
<dbReference type="PROSITE" id="PS00041">
    <property type="entry name" value="HTH_ARAC_FAMILY_1"/>
    <property type="match status" value="1"/>
</dbReference>
<dbReference type="CDD" id="cd06976">
    <property type="entry name" value="cupin_MtlR-like_N"/>
    <property type="match status" value="1"/>
</dbReference>
<dbReference type="EMBL" id="JBEXAC010000001">
    <property type="protein sequence ID" value="MET6996013.1"/>
    <property type="molecule type" value="Genomic_DNA"/>
</dbReference>
<dbReference type="PRINTS" id="PR00032">
    <property type="entry name" value="HTHARAC"/>
</dbReference>
<proteinExistence type="predicted"/>
<feature type="domain" description="HTH araC/xylS-type" evidence="4">
    <location>
        <begin position="187"/>
        <end position="285"/>
    </location>
</feature>
<keyword evidence="6" id="KW-1185">Reference proteome</keyword>
<dbReference type="PANTHER" id="PTHR43280">
    <property type="entry name" value="ARAC-FAMILY TRANSCRIPTIONAL REGULATOR"/>
    <property type="match status" value="1"/>
</dbReference>
<dbReference type="InterPro" id="IPR009057">
    <property type="entry name" value="Homeodomain-like_sf"/>
</dbReference>
<dbReference type="InterPro" id="IPR014710">
    <property type="entry name" value="RmlC-like_jellyroll"/>
</dbReference>
<dbReference type="PANTHER" id="PTHR43280:SF27">
    <property type="entry name" value="TRANSCRIPTIONAL REGULATOR MTLR"/>
    <property type="match status" value="1"/>
</dbReference>
<keyword evidence="3" id="KW-0804">Transcription</keyword>
<name>A0ABV2SZ08_9BACT</name>
<comment type="caution">
    <text evidence="5">The sequence shown here is derived from an EMBL/GenBank/DDBJ whole genome shotgun (WGS) entry which is preliminary data.</text>
</comment>
<keyword evidence="2" id="KW-0238">DNA-binding</keyword>
<dbReference type="InterPro" id="IPR020449">
    <property type="entry name" value="Tscrpt_reg_AraC-type_HTH"/>
</dbReference>
<dbReference type="Gene3D" id="1.10.10.60">
    <property type="entry name" value="Homeodomain-like"/>
    <property type="match status" value="2"/>
</dbReference>
<accession>A0ABV2SZ08</accession>
<evidence type="ECO:0000313" key="5">
    <source>
        <dbReference type="EMBL" id="MET6996013.1"/>
    </source>
</evidence>
<dbReference type="Gene3D" id="2.60.120.10">
    <property type="entry name" value="Jelly Rolls"/>
    <property type="match status" value="1"/>
</dbReference>
<evidence type="ECO:0000256" key="2">
    <source>
        <dbReference type="ARBA" id="ARBA00023125"/>
    </source>
</evidence>
<gene>
    <name evidence="5" type="ORF">ABR189_01475</name>
</gene>
<protein>
    <submittedName>
        <fullName evidence="5">AraC family transcriptional regulator</fullName>
    </submittedName>
</protein>
<dbReference type="Proteomes" id="UP001549749">
    <property type="component" value="Unassembled WGS sequence"/>
</dbReference>
<dbReference type="PROSITE" id="PS01124">
    <property type="entry name" value="HTH_ARAC_FAMILY_2"/>
    <property type="match status" value="1"/>
</dbReference>
<dbReference type="Pfam" id="PF12833">
    <property type="entry name" value="HTH_18"/>
    <property type="match status" value="1"/>
</dbReference>
<dbReference type="SUPFAM" id="SSF51182">
    <property type="entry name" value="RmlC-like cupins"/>
    <property type="match status" value="1"/>
</dbReference>
<dbReference type="RefSeq" id="WP_354658660.1">
    <property type="nucleotide sequence ID" value="NZ_JBEXAC010000001.1"/>
</dbReference>
<evidence type="ECO:0000256" key="1">
    <source>
        <dbReference type="ARBA" id="ARBA00023015"/>
    </source>
</evidence>
<keyword evidence="1" id="KW-0805">Transcription regulation</keyword>
<dbReference type="SUPFAM" id="SSF46689">
    <property type="entry name" value="Homeodomain-like"/>
    <property type="match status" value="2"/>
</dbReference>
<evidence type="ECO:0000259" key="4">
    <source>
        <dbReference type="PROSITE" id="PS01124"/>
    </source>
</evidence>
<dbReference type="InterPro" id="IPR011051">
    <property type="entry name" value="RmlC_Cupin_sf"/>
</dbReference>
<evidence type="ECO:0000313" key="6">
    <source>
        <dbReference type="Proteomes" id="UP001549749"/>
    </source>
</evidence>
<reference evidence="5 6" key="1">
    <citation type="submission" date="2024-06" db="EMBL/GenBank/DDBJ databases">
        <title>Chitinophaga defluvii sp. nov., isolated from municipal sewage.</title>
        <authorList>
            <person name="Zhang L."/>
        </authorList>
    </citation>
    <scope>NUCLEOTIDE SEQUENCE [LARGE SCALE GENOMIC DNA]</scope>
    <source>
        <strain evidence="5 6">H8</strain>
    </source>
</reference>